<evidence type="ECO:0000313" key="2">
    <source>
        <dbReference type="Proteomes" id="UP001196843"/>
    </source>
</evidence>
<name>A0ABS7HPJ8_9MICO</name>
<evidence type="ECO:0000313" key="1">
    <source>
        <dbReference type="EMBL" id="MBW9094640.1"/>
    </source>
</evidence>
<protein>
    <submittedName>
        <fullName evidence="1">Uncharacterized protein</fullName>
    </submittedName>
</protein>
<sequence length="339" mass="35989">MIQADCSIGFKKETTYGTAVTVDRFAEFTSETLDFERTFYQGNGLRPGSRLARSGRRSLVKDGGAGDIELEVLSKGLGTLYEALFGTATSTLVSAGLYQQLFTLQKTDYLPSLTIQKGIPRLGADLVDAYTFKGATNTSWEMSMGNSEVLKLKTSWTAREVDTTIAYATPSYPSAAELFSFISGQIVIGGAVTVPTATALATGGTAAGNIRDFSLSVDQKLDDNGYNLGGNGKRSRRGAVQLAEVKGKVTAEYDSTTLRDAVRDQQPIALVATFAAAADITAGQKPTVQITIPDIRFEGELPKSNGGDVITQALDFTAFDGLVAAHALYLAVRTADTAL</sequence>
<keyword evidence="2" id="KW-1185">Reference proteome</keyword>
<dbReference type="Proteomes" id="UP001196843">
    <property type="component" value="Unassembled WGS sequence"/>
</dbReference>
<dbReference type="EMBL" id="JAEUAW010000010">
    <property type="protein sequence ID" value="MBW9094640.1"/>
    <property type="molecule type" value="Genomic_DNA"/>
</dbReference>
<accession>A0ABS7HPJ8</accession>
<dbReference type="RefSeq" id="WP_220301363.1">
    <property type="nucleotide sequence ID" value="NZ_JAEUAW010000010.1"/>
</dbReference>
<dbReference type="InterPro" id="IPR044000">
    <property type="entry name" value="Phage_tube_2"/>
</dbReference>
<organism evidence="1 2">
    <name type="scientific">Microbacterium jejuense</name>
    <dbReference type="NCBI Taxonomy" id="1263637"/>
    <lineage>
        <taxon>Bacteria</taxon>
        <taxon>Bacillati</taxon>
        <taxon>Actinomycetota</taxon>
        <taxon>Actinomycetes</taxon>
        <taxon>Micrococcales</taxon>
        <taxon>Microbacteriaceae</taxon>
        <taxon>Microbacterium</taxon>
    </lineage>
</organism>
<proteinExistence type="predicted"/>
<gene>
    <name evidence="1" type="ORF">JNB62_13165</name>
</gene>
<dbReference type="Pfam" id="PF18906">
    <property type="entry name" value="Phage_tube_2"/>
    <property type="match status" value="1"/>
</dbReference>
<comment type="caution">
    <text evidence="1">The sequence shown here is derived from an EMBL/GenBank/DDBJ whole genome shotgun (WGS) entry which is preliminary data.</text>
</comment>
<reference evidence="1 2" key="1">
    <citation type="journal article" date="2021" name="MBio">
        <title>Poor Competitiveness of Bradyrhizobium in Pigeon Pea Root Colonization in Indian Soils.</title>
        <authorList>
            <person name="Chalasani D."/>
            <person name="Basu A."/>
            <person name="Pullabhotla S.V.S.R.N."/>
            <person name="Jorrin B."/>
            <person name="Neal A.L."/>
            <person name="Poole P.S."/>
            <person name="Podile A.R."/>
            <person name="Tkacz A."/>
        </authorList>
    </citation>
    <scope>NUCLEOTIDE SEQUENCE [LARGE SCALE GENOMIC DNA]</scope>
    <source>
        <strain evidence="1 2">HU14</strain>
    </source>
</reference>